<accession>K5VXQ8</accession>
<keyword evidence="1" id="KW-0732">Signal</keyword>
<proteinExistence type="predicted"/>
<protein>
    <submittedName>
        <fullName evidence="2">Uncharacterized protein</fullName>
    </submittedName>
</protein>
<feature type="chain" id="PRO_5003885122" evidence="1">
    <location>
        <begin position="28"/>
        <end position="155"/>
    </location>
</feature>
<name>K5VXQ8_PHACS</name>
<gene>
    <name evidence="2" type="ORF">PHACADRAFT_253414</name>
</gene>
<dbReference type="RefSeq" id="XP_007394195.1">
    <property type="nucleotide sequence ID" value="XM_007394133.1"/>
</dbReference>
<dbReference type="KEGG" id="pco:PHACADRAFT_253414"/>
<sequence>MNDQRWTAPASWANILLFHSFATGSSSLEDCVLPKPMPWCTTTSARLSRSSSSMSCSQHLGECHQMPCTRRRTSSVSSNYPSTSSSRSARHFIHQPAESFDAVVDPSAVRVRRYPMQGKLSQALAFAPFRMAAPGSLYYVPCPGRSQGLIAGAYL</sequence>
<feature type="signal peptide" evidence="1">
    <location>
        <begin position="1"/>
        <end position="27"/>
    </location>
</feature>
<reference evidence="2 3" key="1">
    <citation type="journal article" date="2012" name="BMC Genomics">
        <title>Comparative genomics of the white-rot fungi, Phanerochaete carnosa and P. chrysosporium, to elucidate the genetic basis of the distinct wood types they colonize.</title>
        <authorList>
            <person name="Suzuki H."/>
            <person name="MacDonald J."/>
            <person name="Syed K."/>
            <person name="Salamov A."/>
            <person name="Hori C."/>
            <person name="Aerts A."/>
            <person name="Henrissat B."/>
            <person name="Wiebenga A."/>
            <person name="vanKuyk P.A."/>
            <person name="Barry K."/>
            <person name="Lindquist E."/>
            <person name="LaButti K."/>
            <person name="Lapidus A."/>
            <person name="Lucas S."/>
            <person name="Coutinho P."/>
            <person name="Gong Y."/>
            <person name="Samejima M."/>
            <person name="Mahadevan R."/>
            <person name="Abou-Zaid M."/>
            <person name="de Vries R.P."/>
            <person name="Igarashi K."/>
            <person name="Yadav J.S."/>
            <person name="Grigoriev I.V."/>
            <person name="Master E.R."/>
        </authorList>
    </citation>
    <scope>NUCLEOTIDE SEQUENCE [LARGE SCALE GENOMIC DNA]</scope>
    <source>
        <strain evidence="2 3">HHB-10118-sp</strain>
    </source>
</reference>
<dbReference type="AlphaFoldDB" id="K5VXQ8"/>
<dbReference type="Proteomes" id="UP000008370">
    <property type="component" value="Unassembled WGS sequence"/>
</dbReference>
<dbReference type="EMBL" id="JH930471">
    <property type="protein sequence ID" value="EKM56343.1"/>
    <property type="molecule type" value="Genomic_DNA"/>
</dbReference>
<evidence type="ECO:0000313" key="3">
    <source>
        <dbReference type="Proteomes" id="UP000008370"/>
    </source>
</evidence>
<evidence type="ECO:0000313" key="2">
    <source>
        <dbReference type="EMBL" id="EKM56343.1"/>
    </source>
</evidence>
<dbReference type="InParanoid" id="K5VXQ8"/>
<keyword evidence="3" id="KW-1185">Reference proteome</keyword>
<dbReference type="GeneID" id="18915766"/>
<dbReference type="HOGENOM" id="CLU_1696139_0_0_1"/>
<evidence type="ECO:0000256" key="1">
    <source>
        <dbReference type="SAM" id="SignalP"/>
    </source>
</evidence>
<organism evidence="2 3">
    <name type="scientific">Phanerochaete carnosa (strain HHB-10118-sp)</name>
    <name type="common">White-rot fungus</name>
    <name type="synonym">Peniophora carnosa</name>
    <dbReference type="NCBI Taxonomy" id="650164"/>
    <lineage>
        <taxon>Eukaryota</taxon>
        <taxon>Fungi</taxon>
        <taxon>Dikarya</taxon>
        <taxon>Basidiomycota</taxon>
        <taxon>Agaricomycotina</taxon>
        <taxon>Agaricomycetes</taxon>
        <taxon>Polyporales</taxon>
        <taxon>Phanerochaetaceae</taxon>
        <taxon>Phanerochaete</taxon>
    </lineage>
</organism>